<keyword evidence="7" id="KW-1185">Reference proteome</keyword>
<dbReference type="PROSITE" id="PS50893">
    <property type="entry name" value="ABC_TRANSPORTER_2"/>
    <property type="match status" value="1"/>
</dbReference>
<protein>
    <submittedName>
        <fullName evidence="5">ABC transporter ATP-binding protein</fullName>
    </submittedName>
    <submittedName>
        <fullName evidence="6">Bicarbonate transport ATP-binding protein CmpD</fullName>
        <ecNumber evidence="6">3.6.3.-</ecNumber>
    </submittedName>
</protein>
<dbReference type="EMBL" id="CP017603">
    <property type="protein sequence ID" value="AOY77798.1"/>
    <property type="molecule type" value="Genomic_DNA"/>
</dbReference>
<dbReference type="SUPFAM" id="SSF52540">
    <property type="entry name" value="P-loop containing nucleoside triphosphate hydrolases"/>
    <property type="match status" value="1"/>
</dbReference>
<dbReference type="InterPro" id="IPR017871">
    <property type="entry name" value="ABC_transporter-like_CS"/>
</dbReference>
<dbReference type="InterPro" id="IPR003593">
    <property type="entry name" value="AAA+_ATPase"/>
</dbReference>
<dbReference type="InterPro" id="IPR027417">
    <property type="entry name" value="P-loop_NTPase"/>
</dbReference>
<dbReference type="SMART" id="SM00382">
    <property type="entry name" value="AAA"/>
    <property type="match status" value="1"/>
</dbReference>
<dbReference type="CDD" id="cd03293">
    <property type="entry name" value="ABC_NrtD_SsuB_transporters"/>
    <property type="match status" value="1"/>
</dbReference>
<keyword evidence="2" id="KW-0547">Nucleotide-binding</keyword>
<evidence type="ECO:0000256" key="2">
    <source>
        <dbReference type="ARBA" id="ARBA00022741"/>
    </source>
</evidence>
<evidence type="ECO:0000313" key="7">
    <source>
        <dbReference type="Proteomes" id="UP000177894"/>
    </source>
</evidence>
<evidence type="ECO:0000259" key="4">
    <source>
        <dbReference type="PROSITE" id="PS50893"/>
    </source>
</evidence>
<dbReference type="RefSeq" id="WP_070971964.1">
    <property type="nucleotide sequence ID" value="NZ_CP017603.1"/>
</dbReference>
<dbReference type="GO" id="GO:0005524">
    <property type="term" value="F:ATP binding"/>
    <property type="evidence" value="ECO:0007669"/>
    <property type="project" value="UniProtKB-KW"/>
</dbReference>
<evidence type="ECO:0000256" key="3">
    <source>
        <dbReference type="ARBA" id="ARBA00022840"/>
    </source>
</evidence>
<dbReference type="Gene3D" id="3.40.50.300">
    <property type="entry name" value="P-loop containing nucleotide triphosphate hydrolases"/>
    <property type="match status" value="1"/>
</dbReference>
<dbReference type="AlphaFoldDB" id="A0AAC9RNH5"/>
<dbReference type="InterPro" id="IPR050166">
    <property type="entry name" value="ABC_transporter_ATP-bind"/>
</dbReference>
<dbReference type="PANTHER" id="PTHR42788">
    <property type="entry name" value="TAURINE IMPORT ATP-BINDING PROTEIN-RELATED"/>
    <property type="match status" value="1"/>
</dbReference>
<proteinExistence type="predicted"/>
<evidence type="ECO:0000313" key="5">
    <source>
        <dbReference type="EMBL" id="AOY77798.1"/>
    </source>
</evidence>
<evidence type="ECO:0000256" key="1">
    <source>
        <dbReference type="ARBA" id="ARBA00022448"/>
    </source>
</evidence>
<accession>A0AAC9RNH5</accession>
<keyword evidence="3 6" id="KW-0067">ATP-binding</keyword>
<dbReference type="EMBL" id="CP020559">
    <property type="protein sequence ID" value="ARE88405.1"/>
    <property type="molecule type" value="Genomic_DNA"/>
</dbReference>
<dbReference type="PANTHER" id="PTHR42788:SF13">
    <property type="entry name" value="ALIPHATIC SULFONATES IMPORT ATP-BINDING PROTEIN SSUB"/>
    <property type="match status" value="1"/>
</dbReference>
<gene>
    <name evidence="6" type="primary">cmpD_3</name>
    <name evidence="5" type="ORF">BJL90_19190</name>
    <name evidence="6" type="ORF">CLFO_28080</name>
</gene>
<dbReference type="Pfam" id="PF00005">
    <property type="entry name" value="ABC_tran"/>
    <property type="match status" value="1"/>
</dbReference>
<dbReference type="KEGG" id="cfm:BJL90_19190"/>
<evidence type="ECO:0000313" key="8">
    <source>
        <dbReference type="Proteomes" id="UP000192478"/>
    </source>
</evidence>
<feature type="domain" description="ABC transporter" evidence="4">
    <location>
        <begin position="7"/>
        <end position="240"/>
    </location>
</feature>
<sequence length="255" mass="28689">MNNQKELIIDKIEKNFSYPLKQGNLKVLEDVSLYMEVGEIIALLGPSGCGKSTLLNIVAGFEKPDKGQVVFMGKTVIAPSPERAVVFQSATLFPWLTAKQNIAYGLKLHKQKQEVIKEKCKKYIELVGLQGFENYYPAQLSGGMQQRVALARVLVLEPRMLLMDEPFAALDAQTRIKMQQLLLSISAQIKPTILFVTHDVEEALILADKVYVMSKLPGRIIRQVEVPFKRPRSISIIGTNGFSKTKREILQLLFE</sequence>
<name>A0AAC9RNH5_9CLOT</name>
<dbReference type="InterPro" id="IPR003439">
    <property type="entry name" value="ABC_transporter-like_ATP-bd"/>
</dbReference>
<keyword evidence="6" id="KW-0378">Hydrolase</keyword>
<keyword evidence="1" id="KW-0813">Transport</keyword>
<dbReference type="Proteomes" id="UP000192478">
    <property type="component" value="Chromosome"/>
</dbReference>
<dbReference type="GO" id="GO:0016887">
    <property type="term" value="F:ATP hydrolysis activity"/>
    <property type="evidence" value="ECO:0007669"/>
    <property type="project" value="InterPro"/>
</dbReference>
<dbReference type="EC" id="3.6.3.-" evidence="6"/>
<dbReference type="PROSITE" id="PS00211">
    <property type="entry name" value="ABC_TRANSPORTER_1"/>
    <property type="match status" value="1"/>
</dbReference>
<organism evidence="6 8">
    <name type="scientific">Clostridium formicaceticum</name>
    <dbReference type="NCBI Taxonomy" id="1497"/>
    <lineage>
        <taxon>Bacteria</taxon>
        <taxon>Bacillati</taxon>
        <taxon>Bacillota</taxon>
        <taxon>Clostridia</taxon>
        <taxon>Eubacteriales</taxon>
        <taxon>Clostridiaceae</taxon>
        <taxon>Clostridium</taxon>
    </lineage>
</organism>
<evidence type="ECO:0000313" key="6">
    <source>
        <dbReference type="EMBL" id="ARE88405.1"/>
    </source>
</evidence>
<dbReference type="Proteomes" id="UP000177894">
    <property type="component" value="Chromosome"/>
</dbReference>
<reference evidence="5 7" key="1">
    <citation type="submission" date="2016-10" db="EMBL/GenBank/DDBJ databases">
        <title>Complete Genome Sequence of Acetogen Clostridium formicoaceticum ATCC 27076.</title>
        <authorList>
            <person name="Bao T."/>
            <person name="Cheng C."/>
            <person name="Zhao J."/>
            <person name="Yang S.-T."/>
            <person name="Wang J."/>
            <person name="Wang M."/>
        </authorList>
    </citation>
    <scope>NUCLEOTIDE SEQUENCE [LARGE SCALE GENOMIC DNA]</scope>
    <source>
        <strain evidence="5 7">ATCC 27076</strain>
    </source>
</reference>
<reference evidence="6 8" key="2">
    <citation type="submission" date="2017-03" db="EMBL/GenBank/DDBJ databases">
        <title>Complete sequence of Clostridium formicaceticum DSM 92.</title>
        <authorList>
            <person name="Poehlein A."/>
            <person name="Karl M."/>
            <person name="Bengelsdorf F.R."/>
            <person name="Duerre P."/>
            <person name="Daniel R."/>
        </authorList>
    </citation>
    <scope>NUCLEOTIDE SEQUENCE [LARGE SCALE GENOMIC DNA]</scope>
    <source>
        <strain evidence="6 8">DSM 92</strain>
    </source>
</reference>